<proteinExistence type="predicted"/>
<feature type="region of interest" description="Disordered" evidence="1">
    <location>
        <begin position="172"/>
        <end position="283"/>
    </location>
</feature>
<name>A0A0R2CDI8_9LACO</name>
<dbReference type="GO" id="GO:0006310">
    <property type="term" value="P:DNA recombination"/>
    <property type="evidence" value="ECO:0007669"/>
    <property type="project" value="InterPro"/>
</dbReference>
<evidence type="ECO:0000313" key="3">
    <source>
        <dbReference type="Proteomes" id="UP000051586"/>
    </source>
</evidence>
<feature type="compositionally biased region" description="Basic and acidic residues" evidence="1">
    <location>
        <begin position="229"/>
        <end position="283"/>
    </location>
</feature>
<organism evidence="2 3">
    <name type="scientific">Fructilactobacillus florum DSM 22689 = JCM 16035</name>
    <dbReference type="NCBI Taxonomy" id="1423745"/>
    <lineage>
        <taxon>Bacteria</taxon>
        <taxon>Bacillati</taxon>
        <taxon>Bacillota</taxon>
        <taxon>Bacilli</taxon>
        <taxon>Lactobacillales</taxon>
        <taxon>Lactobacillaceae</taxon>
        <taxon>Fructilactobacillus</taxon>
    </lineage>
</organism>
<dbReference type="EMBL" id="AYZI01000013">
    <property type="protein sequence ID" value="KRM89809.1"/>
    <property type="molecule type" value="Genomic_DNA"/>
</dbReference>
<reference evidence="2 3" key="1">
    <citation type="journal article" date="2015" name="Genome Announc.">
        <title>Expanding the biotechnology potential of lactobacilli through comparative genomics of 213 strains and associated genera.</title>
        <authorList>
            <person name="Sun Z."/>
            <person name="Harris H.M."/>
            <person name="McCann A."/>
            <person name="Guo C."/>
            <person name="Argimon S."/>
            <person name="Zhang W."/>
            <person name="Yang X."/>
            <person name="Jeffery I.B."/>
            <person name="Cooney J.C."/>
            <person name="Kagawa T.F."/>
            <person name="Liu W."/>
            <person name="Song Y."/>
            <person name="Salvetti E."/>
            <person name="Wrobel A."/>
            <person name="Rasinkangas P."/>
            <person name="Parkhill J."/>
            <person name="Rea M.C."/>
            <person name="O'Sullivan O."/>
            <person name="Ritari J."/>
            <person name="Douillard F.P."/>
            <person name="Paul Ross R."/>
            <person name="Yang R."/>
            <person name="Briner A.E."/>
            <person name="Felis G.E."/>
            <person name="de Vos W.M."/>
            <person name="Barrangou R."/>
            <person name="Klaenhammer T.R."/>
            <person name="Caufield P.W."/>
            <person name="Cui Y."/>
            <person name="Zhang H."/>
            <person name="O'Toole P.W."/>
        </authorList>
    </citation>
    <scope>NUCLEOTIDE SEQUENCE [LARGE SCALE GENOMIC DNA]</scope>
    <source>
        <strain evidence="2 3">DSM 22689</strain>
    </source>
</reference>
<dbReference type="InterPro" id="IPR018330">
    <property type="entry name" value="RecT_fam"/>
</dbReference>
<evidence type="ECO:0000256" key="1">
    <source>
        <dbReference type="SAM" id="MobiDB-lite"/>
    </source>
</evidence>
<dbReference type="PATRIC" id="fig|1423745.4.peg.342"/>
<dbReference type="Proteomes" id="UP000051586">
    <property type="component" value="Unassembled WGS sequence"/>
</dbReference>
<evidence type="ECO:0000313" key="2">
    <source>
        <dbReference type="EMBL" id="KRM89809.1"/>
    </source>
</evidence>
<dbReference type="GO" id="GO:0003677">
    <property type="term" value="F:DNA binding"/>
    <property type="evidence" value="ECO:0007669"/>
    <property type="project" value="InterPro"/>
</dbReference>
<dbReference type="STRING" id="1423745.GCA_001311215_02010"/>
<dbReference type="NCBIfam" id="TIGR01913">
    <property type="entry name" value="bet_lambda"/>
    <property type="match status" value="1"/>
</dbReference>
<dbReference type="AlphaFoldDB" id="A0A0R2CDI8"/>
<sequence>MNHSVDFVANGQEVKLSGNTVKEYLVSGNGKITDQEVVMFLNLCKYQKLNPLINEAYLVKFGSQPAQIIVSKEAFMKRANSDPHFKGIKAGIIVQRNDDIKKLSGAIKLPSDKLLGGWAEVKRDDRDYPTEVEISLDEFGKGQATWKQMPMNMIRKTAIVNALREAFPDQLGSMYTEDEPDVQSEERKQVEETESQDNPKTVDELLKSTDKQTLETQSKTNSKTNSKTDSTDTTKDIDIEETKQPETAKDLIDDFKDSEKEGATDGKAGQEELFPKDIESKFE</sequence>
<feature type="compositionally biased region" description="Low complexity" evidence="1">
    <location>
        <begin position="218"/>
        <end position="228"/>
    </location>
</feature>
<protein>
    <submittedName>
        <fullName evidence="2">Phage recombination protein Bet</fullName>
    </submittedName>
</protein>
<gene>
    <name evidence="2" type="ORF">FC87_GL000325</name>
</gene>
<dbReference type="RefSeq" id="WP_252895540.1">
    <property type="nucleotide sequence ID" value="NZ_BBAK01000019.1"/>
</dbReference>
<dbReference type="InterPro" id="IPR010183">
    <property type="entry name" value="Phage_lambda_Bet"/>
</dbReference>
<accession>A0A0R2CDI8</accession>
<feature type="compositionally biased region" description="Basic and acidic residues" evidence="1">
    <location>
        <begin position="200"/>
        <end position="213"/>
    </location>
</feature>
<dbReference type="Pfam" id="PF03837">
    <property type="entry name" value="RecT"/>
    <property type="match status" value="1"/>
</dbReference>
<comment type="caution">
    <text evidence="2">The sequence shown here is derived from an EMBL/GenBank/DDBJ whole genome shotgun (WGS) entry which is preliminary data.</text>
</comment>